<gene>
    <name evidence="3" type="ORF">EV356DRAFT_524113</name>
</gene>
<evidence type="ECO:0000256" key="2">
    <source>
        <dbReference type="ARBA" id="ARBA00023002"/>
    </source>
</evidence>
<dbReference type="Gene3D" id="3.40.50.720">
    <property type="entry name" value="NAD(P)-binding Rossmann-like Domain"/>
    <property type="match status" value="1"/>
</dbReference>
<reference evidence="3" key="1">
    <citation type="journal article" date="2020" name="Stud. Mycol.">
        <title>101 Dothideomycetes genomes: a test case for predicting lifestyles and emergence of pathogens.</title>
        <authorList>
            <person name="Haridas S."/>
            <person name="Albert R."/>
            <person name="Binder M."/>
            <person name="Bloem J."/>
            <person name="Labutti K."/>
            <person name="Salamov A."/>
            <person name="Andreopoulos B."/>
            <person name="Baker S."/>
            <person name="Barry K."/>
            <person name="Bills G."/>
            <person name="Bluhm B."/>
            <person name="Cannon C."/>
            <person name="Castanera R."/>
            <person name="Culley D."/>
            <person name="Daum C."/>
            <person name="Ezra D."/>
            <person name="Gonzalez J."/>
            <person name="Henrissat B."/>
            <person name="Kuo A."/>
            <person name="Liang C."/>
            <person name="Lipzen A."/>
            <person name="Lutzoni F."/>
            <person name="Magnuson J."/>
            <person name="Mondo S."/>
            <person name="Nolan M."/>
            <person name="Ohm R."/>
            <person name="Pangilinan J."/>
            <person name="Park H.-J."/>
            <person name="Ramirez L."/>
            <person name="Alfaro M."/>
            <person name="Sun H."/>
            <person name="Tritt A."/>
            <person name="Yoshinaga Y."/>
            <person name="Zwiers L.-H."/>
            <person name="Turgeon B."/>
            <person name="Goodwin S."/>
            <person name="Spatafora J."/>
            <person name="Crous P."/>
            <person name="Grigoriev I."/>
        </authorList>
    </citation>
    <scope>NUCLEOTIDE SEQUENCE</scope>
    <source>
        <strain evidence="3">Tuck. ex Michener</strain>
    </source>
</reference>
<evidence type="ECO:0000256" key="1">
    <source>
        <dbReference type="ARBA" id="ARBA00006484"/>
    </source>
</evidence>
<dbReference type="Proteomes" id="UP000800092">
    <property type="component" value="Unassembled WGS sequence"/>
</dbReference>
<dbReference type="PANTHER" id="PTHR24320:SF283">
    <property type="entry name" value="RETINOL DEHYDROGENASE 11"/>
    <property type="match status" value="1"/>
</dbReference>
<name>A0A6A6H9E1_VIRVR</name>
<dbReference type="OrthoDB" id="191139at2759"/>
<protein>
    <submittedName>
        <fullName evidence="3">NAD(P)-binding protein</fullName>
    </submittedName>
</protein>
<organism evidence="3 4">
    <name type="scientific">Viridothelium virens</name>
    <name type="common">Speckled blister lichen</name>
    <name type="synonym">Trypethelium virens</name>
    <dbReference type="NCBI Taxonomy" id="1048519"/>
    <lineage>
        <taxon>Eukaryota</taxon>
        <taxon>Fungi</taxon>
        <taxon>Dikarya</taxon>
        <taxon>Ascomycota</taxon>
        <taxon>Pezizomycotina</taxon>
        <taxon>Dothideomycetes</taxon>
        <taxon>Dothideomycetes incertae sedis</taxon>
        <taxon>Trypetheliales</taxon>
        <taxon>Trypetheliaceae</taxon>
        <taxon>Viridothelium</taxon>
    </lineage>
</organism>
<comment type="similarity">
    <text evidence="1">Belongs to the short-chain dehydrogenases/reductases (SDR) family.</text>
</comment>
<dbReference type="GO" id="GO:0016491">
    <property type="term" value="F:oxidoreductase activity"/>
    <property type="evidence" value="ECO:0007669"/>
    <property type="project" value="UniProtKB-KW"/>
</dbReference>
<dbReference type="EMBL" id="ML991801">
    <property type="protein sequence ID" value="KAF2234123.1"/>
    <property type="molecule type" value="Genomic_DNA"/>
</dbReference>
<keyword evidence="2" id="KW-0560">Oxidoreductase</keyword>
<sequence>MPGPYSPNTPITTILTDLAPHIHHKTILTTGVSPGSLDYQFVAALTTCSSPPARLILAGRNPARLNAAASALSSSSSSFASSPSPSSISASTSAIGIRPLVLDLSSQASIRAAAKTVMRDWTDVAAIDVLVNSAAVMGIPYARSGEEGWGKLTGATNHVLAARDPRVGMVSHGHRLERIRFGDWGFGDGETYDKWRAYGQSKTANILTAVSLAEKLGGKGLVAVSLHLGVIATNIESHIDWNIESKAIETIDKENGNTVPWEPFHYVEPAIGIATYAHAAFDPTLKGCNGAYVLDARVADPSKDAVQQYATDKEEAERLWELTEKLVGQEFRW</sequence>
<evidence type="ECO:0000313" key="4">
    <source>
        <dbReference type="Proteomes" id="UP000800092"/>
    </source>
</evidence>
<proteinExistence type="inferred from homology"/>
<accession>A0A6A6H9E1</accession>
<dbReference type="InterPro" id="IPR036291">
    <property type="entry name" value="NAD(P)-bd_dom_sf"/>
</dbReference>
<dbReference type="PANTHER" id="PTHR24320">
    <property type="entry name" value="RETINOL DEHYDROGENASE"/>
    <property type="match status" value="1"/>
</dbReference>
<dbReference type="SUPFAM" id="SSF51735">
    <property type="entry name" value="NAD(P)-binding Rossmann-fold domains"/>
    <property type="match status" value="1"/>
</dbReference>
<keyword evidence="4" id="KW-1185">Reference proteome</keyword>
<evidence type="ECO:0000313" key="3">
    <source>
        <dbReference type="EMBL" id="KAF2234123.1"/>
    </source>
</evidence>
<dbReference type="AlphaFoldDB" id="A0A6A6H9E1"/>